<feature type="transmembrane region" description="Helical" evidence="1">
    <location>
        <begin position="30"/>
        <end position="48"/>
    </location>
</feature>
<dbReference type="EMBL" id="AFWI01000068">
    <property type="protein sequence ID" value="EGU57476.1"/>
    <property type="molecule type" value="Genomic_DNA"/>
</dbReference>
<evidence type="ECO:0000313" key="2">
    <source>
        <dbReference type="EMBL" id="EGU57476.1"/>
    </source>
</evidence>
<keyword evidence="1" id="KW-0472">Membrane</keyword>
<evidence type="ECO:0000313" key="3">
    <source>
        <dbReference type="Proteomes" id="UP000003836"/>
    </source>
</evidence>
<keyword evidence="1" id="KW-0812">Transmembrane</keyword>
<dbReference type="GeneID" id="51989089"/>
<proteinExistence type="predicted"/>
<keyword evidence="1" id="KW-1133">Transmembrane helix</keyword>
<name>A0ABP2LQF2_9VIBR</name>
<reference evidence="2 3" key="1">
    <citation type="journal article" date="2012" name="Int. J. Syst. Evol. Microbiol.">
        <title>Vibrio caribbeanicus sp. nov., isolated from the marine sponge Scleritoderma cyanea.</title>
        <authorList>
            <person name="Hoffmann M."/>
            <person name="Monday S.R."/>
            <person name="Allard M.W."/>
            <person name="Strain E.A."/>
            <person name="Whittaker P."/>
            <person name="Naum M."/>
            <person name="McCarthy P.J."/>
            <person name="Lopez J.V."/>
            <person name="Fischer M."/>
            <person name="Brown E.W."/>
        </authorList>
    </citation>
    <scope>NUCLEOTIDE SEQUENCE [LARGE SCALE GENOMIC DNA]</scope>
    <source>
        <strain evidence="2 3">ATCC 19109</strain>
    </source>
</reference>
<dbReference type="Proteomes" id="UP000003836">
    <property type="component" value="Unassembled WGS sequence"/>
</dbReference>
<keyword evidence="3" id="KW-1185">Reference proteome</keyword>
<dbReference type="RefSeq" id="WP_004743797.1">
    <property type="nucleotide sequence ID" value="NZ_AFWI01000068.1"/>
</dbReference>
<comment type="caution">
    <text evidence="2">The sequence shown here is derived from an EMBL/GenBank/DDBJ whole genome shotgun (WGS) entry which is preliminary data.</text>
</comment>
<accession>A0ABP2LQF2</accession>
<protein>
    <submittedName>
        <fullName evidence="2">Uncharacterized protein</fullName>
    </submittedName>
</protein>
<organism evidence="2 3">
    <name type="scientific">Vibrio tubiashii ATCC 19109</name>
    <dbReference type="NCBI Taxonomy" id="1051646"/>
    <lineage>
        <taxon>Bacteria</taxon>
        <taxon>Pseudomonadati</taxon>
        <taxon>Pseudomonadota</taxon>
        <taxon>Gammaproteobacteria</taxon>
        <taxon>Vibrionales</taxon>
        <taxon>Vibrionaceae</taxon>
        <taxon>Vibrio</taxon>
        <taxon>Vibrio oreintalis group</taxon>
    </lineage>
</organism>
<gene>
    <name evidence="2" type="ORF">VITU9109_01947</name>
</gene>
<sequence length="49" mass="5751">MQNNYIKQLAIKSYQEDLAKAYYQTRDQRFHTPSFIVGILVSVIFLQIG</sequence>
<evidence type="ECO:0000256" key="1">
    <source>
        <dbReference type="SAM" id="Phobius"/>
    </source>
</evidence>